<keyword evidence="3" id="KW-0813">Transport</keyword>
<keyword evidence="4 11" id="KW-0812">Transmembrane</keyword>
<name>A0A316U255_9BASI</name>
<comment type="similarity">
    <text evidence="2">Belongs to the syntaxin family.</text>
</comment>
<evidence type="ECO:0000256" key="11">
    <source>
        <dbReference type="SAM" id="Phobius"/>
    </source>
</evidence>
<keyword evidence="7 9" id="KW-0175">Coiled coil</keyword>
<evidence type="ECO:0000256" key="2">
    <source>
        <dbReference type="ARBA" id="ARBA00009063"/>
    </source>
</evidence>
<evidence type="ECO:0000313" key="13">
    <source>
        <dbReference type="EMBL" id="PWN18894.1"/>
    </source>
</evidence>
<dbReference type="GeneID" id="37016220"/>
<feature type="coiled-coil region" evidence="9">
    <location>
        <begin position="384"/>
        <end position="411"/>
    </location>
</feature>
<protein>
    <recommendedName>
        <fullName evidence="12">t-SNARE coiled-coil homology domain-containing protein</fullName>
    </recommendedName>
</protein>
<gene>
    <name evidence="13" type="ORF">BCV69DRAFT_300687</name>
</gene>
<dbReference type="PANTHER" id="PTHR15959">
    <property type="entry name" value="SYNTAXIN-18"/>
    <property type="match status" value="1"/>
</dbReference>
<dbReference type="STRING" id="1684307.A0A316U255"/>
<organism evidence="13 14">
    <name type="scientific">Pseudomicrostroma glucosiphilum</name>
    <dbReference type="NCBI Taxonomy" id="1684307"/>
    <lineage>
        <taxon>Eukaryota</taxon>
        <taxon>Fungi</taxon>
        <taxon>Dikarya</taxon>
        <taxon>Basidiomycota</taxon>
        <taxon>Ustilaginomycotina</taxon>
        <taxon>Exobasidiomycetes</taxon>
        <taxon>Microstromatales</taxon>
        <taxon>Microstromatales incertae sedis</taxon>
        <taxon>Pseudomicrostroma</taxon>
    </lineage>
</organism>
<comment type="subcellular location">
    <subcellularLocation>
        <location evidence="1">Membrane</location>
        <topology evidence="1">Single-pass type IV membrane protein</topology>
    </subcellularLocation>
</comment>
<evidence type="ECO:0000256" key="3">
    <source>
        <dbReference type="ARBA" id="ARBA00022448"/>
    </source>
</evidence>
<keyword evidence="8 11" id="KW-0472">Membrane</keyword>
<dbReference type="OrthoDB" id="342981at2759"/>
<evidence type="ECO:0000256" key="6">
    <source>
        <dbReference type="ARBA" id="ARBA00022989"/>
    </source>
</evidence>
<reference evidence="13 14" key="1">
    <citation type="journal article" date="2018" name="Mol. Biol. Evol.">
        <title>Broad Genomic Sampling Reveals a Smut Pathogenic Ancestry of the Fungal Clade Ustilaginomycotina.</title>
        <authorList>
            <person name="Kijpornyongpan T."/>
            <person name="Mondo S.J."/>
            <person name="Barry K."/>
            <person name="Sandor L."/>
            <person name="Lee J."/>
            <person name="Lipzen A."/>
            <person name="Pangilinan J."/>
            <person name="LaButti K."/>
            <person name="Hainaut M."/>
            <person name="Henrissat B."/>
            <person name="Grigoriev I.V."/>
            <person name="Spatafora J.W."/>
            <person name="Aime M.C."/>
        </authorList>
    </citation>
    <scope>NUCLEOTIDE SEQUENCE [LARGE SCALE GENOMIC DNA]</scope>
    <source>
        <strain evidence="13 14">MCA 4718</strain>
    </source>
</reference>
<feature type="compositionally biased region" description="Low complexity" evidence="10">
    <location>
        <begin position="291"/>
        <end position="317"/>
    </location>
</feature>
<dbReference type="GO" id="GO:0015031">
    <property type="term" value="P:protein transport"/>
    <property type="evidence" value="ECO:0007669"/>
    <property type="project" value="UniProtKB-KW"/>
</dbReference>
<evidence type="ECO:0000256" key="7">
    <source>
        <dbReference type="ARBA" id="ARBA00023054"/>
    </source>
</evidence>
<sequence length="430" mass="46227">MVISSTTASKDVTPLFRQLISSSSSSSSSPTPHRNPHARPPASLKQAQLQAWKARRQAEKAWDAEAAKLRRNIDELDGFLGQVRRAYLHTGPVFPVRELEGEAPAGEAAGAGAAAVGAEEGSASGSGNGLERYGRVRSLSEEEKDEVDLHLKLVLEKSVARVKELIKAEEVRQEAQPTPESSTLSSSSLLTRLLSRPLPITSLDSIEYSSQLSQHREAITTSLGSSLKRVGEKVGAMQEARGRARLAREGKRVQVVARNGRREEEGKRTSKAIMGSTASFRALAPTSSGRLPPASSSSSSSTHLQQQQQHLQAPAPQAEEEELTPSQLQLFQSESSSLTKSLQADLSALESVTSTLSTISSLQTTLIQHLSTQNETIGALVGEAGEQRVEVKRGNEQLKKAKERNRSANRLLGALLVGSGLGLLFLHVMD</sequence>
<proteinExistence type="inferred from homology"/>
<evidence type="ECO:0000256" key="1">
    <source>
        <dbReference type="ARBA" id="ARBA00004211"/>
    </source>
</evidence>
<evidence type="ECO:0000313" key="14">
    <source>
        <dbReference type="Proteomes" id="UP000245942"/>
    </source>
</evidence>
<evidence type="ECO:0000259" key="12">
    <source>
        <dbReference type="PROSITE" id="PS50192"/>
    </source>
</evidence>
<dbReference type="AlphaFoldDB" id="A0A316U255"/>
<dbReference type="GO" id="GO:0031201">
    <property type="term" value="C:SNARE complex"/>
    <property type="evidence" value="ECO:0007669"/>
    <property type="project" value="TreeGrafter"/>
</dbReference>
<dbReference type="PANTHER" id="PTHR15959:SF0">
    <property type="entry name" value="SYNTAXIN-18"/>
    <property type="match status" value="1"/>
</dbReference>
<dbReference type="GO" id="GO:0005783">
    <property type="term" value="C:endoplasmic reticulum"/>
    <property type="evidence" value="ECO:0007669"/>
    <property type="project" value="TreeGrafter"/>
</dbReference>
<evidence type="ECO:0000256" key="5">
    <source>
        <dbReference type="ARBA" id="ARBA00022927"/>
    </source>
</evidence>
<feature type="domain" description="T-SNARE coiled-coil homology" evidence="12">
    <location>
        <begin position="339"/>
        <end position="401"/>
    </location>
</feature>
<accession>A0A316U255</accession>
<keyword evidence="14" id="KW-1185">Reference proteome</keyword>
<dbReference type="EMBL" id="KZ819333">
    <property type="protein sequence ID" value="PWN18894.1"/>
    <property type="molecule type" value="Genomic_DNA"/>
</dbReference>
<keyword evidence="6 11" id="KW-1133">Transmembrane helix</keyword>
<feature type="region of interest" description="Disordered" evidence="10">
    <location>
        <begin position="20"/>
        <end position="50"/>
    </location>
</feature>
<evidence type="ECO:0000256" key="9">
    <source>
        <dbReference type="SAM" id="Coils"/>
    </source>
</evidence>
<dbReference type="Proteomes" id="UP000245942">
    <property type="component" value="Unassembled WGS sequence"/>
</dbReference>
<evidence type="ECO:0000256" key="4">
    <source>
        <dbReference type="ARBA" id="ARBA00022692"/>
    </source>
</evidence>
<evidence type="ECO:0000256" key="8">
    <source>
        <dbReference type="ARBA" id="ARBA00023136"/>
    </source>
</evidence>
<evidence type="ECO:0000256" key="10">
    <source>
        <dbReference type="SAM" id="MobiDB-lite"/>
    </source>
</evidence>
<feature type="region of interest" description="Disordered" evidence="10">
    <location>
        <begin position="258"/>
        <end position="327"/>
    </location>
</feature>
<keyword evidence="5" id="KW-0653">Protein transport</keyword>
<dbReference type="PROSITE" id="PS50192">
    <property type="entry name" value="T_SNARE"/>
    <property type="match status" value="1"/>
</dbReference>
<dbReference type="GO" id="GO:0006890">
    <property type="term" value="P:retrograde vesicle-mediated transport, Golgi to endoplasmic reticulum"/>
    <property type="evidence" value="ECO:0007669"/>
    <property type="project" value="TreeGrafter"/>
</dbReference>
<dbReference type="RefSeq" id="XP_025346054.1">
    <property type="nucleotide sequence ID" value="XM_025494486.1"/>
</dbReference>
<dbReference type="InterPro" id="IPR000727">
    <property type="entry name" value="T_SNARE_dom"/>
</dbReference>
<feature type="transmembrane region" description="Helical" evidence="11">
    <location>
        <begin position="411"/>
        <end position="429"/>
    </location>
</feature>